<keyword evidence="8" id="KW-0235">DNA replication</keyword>
<keyword evidence="8" id="KW-0548">Nucleotidyltransferase</keyword>
<evidence type="ECO:0000313" key="11">
    <source>
        <dbReference type="EMBL" id="KKU09112.1"/>
    </source>
</evidence>
<evidence type="ECO:0000256" key="3">
    <source>
        <dbReference type="ARBA" id="ARBA00022741"/>
    </source>
</evidence>
<organism evidence="11 12">
    <name type="scientific">Candidatus Woesebacteria bacterium GW2011_GWB1_45_5</name>
    <dbReference type="NCBI Taxonomy" id="1618581"/>
    <lineage>
        <taxon>Bacteria</taxon>
        <taxon>Candidatus Woeseibacteriota</taxon>
    </lineage>
</organism>
<comment type="catalytic activity">
    <reaction evidence="7 8">
        <text>DNA(n) + a 2'-deoxyribonucleoside 5'-triphosphate = DNA(n+1) + diphosphate</text>
        <dbReference type="Rhea" id="RHEA:22508"/>
        <dbReference type="Rhea" id="RHEA-COMP:17339"/>
        <dbReference type="Rhea" id="RHEA-COMP:17340"/>
        <dbReference type="ChEBI" id="CHEBI:33019"/>
        <dbReference type="ChEBI" id="CHEBI:61560"/>
        <dbReference type="ChEBI" id="CHEBI:173112"/>
        <dbReference type="EC" id="2.7.7.7"/>
    </reaction>
</comment>
<dbReference type="EC" id="2.7.7.7" evidence="8"/>
<feature type="region of interest" description="Disordered" evidence="9">
    <location>
        <begin position="315"/>
        <end position="341"/>
    </location>
</feature>
<dbReference type="NCBIfam" id="TIGR02397">
    <property type="entry name" value="dnaX_nterm"/>
    <property type="match status" value="1"/>
</dbReference>
<dbReference type="CDD" id="cd00009">
    <property type="entry name" value="AAA"/>
    <property type="match status" value="1"/>
</dbReference>
<comment type="subunit">
    <text evidence="8">DNA polymerase III contains a core (composed of alpha, epsilon and theta chains) that associates with a tau subunit. This core dimerizes to form the POLIII' complex. PolIII' associates with the gamma complex (composed of gamma, delta, delta', psi and chi chains) and with the beta chain to form the complete DNA polymerase III complex.</text>
</comment>
<sequence length="466" mass="51792">MTLYLKYRPKNLDELDLADVSESLKKIVKSGKMPHAFLFAGPKGTGKTSAARILAKIINCESKKSPCNKCEQCVSITKGSNLDVIEMDAASHRGIDDIRVLRDAVKLAPTKAKKKIYIIDEAHMLTTEASNALLTNAEKLIGTIRSRTTLIAFRKATPEETVHSLTKVVKGEKMKIEEEVIQSIAKAANGSFRDAVKILEQVSLEGKQFLEKGSVSGIEEFTDLLYKKDVNGLLLAVRRFVAGGVSTESLLTETLAQIEKDIVEDAAKRTDLTRLAELLIEANRQLSDSPVEELPLEIAVIKWCRTGQDKSETIKIEDGTVKTDDEEDETKESKGDGEKKEEKTLVDLENLKEISSEIWQNILLQVKPINASIEALLRAARPVSYDGKTLTLGVYYRFHKERLEDNTHRRVLEDIVGRVLQSPARIVCTLVEPPPRKIVEEIKTEAVLTEGKDADIIKVAEEIFGS</sequence>
<dbReference type="InterPro" id="IPR048448">
    <property type="entry name" value="DnaX-like_C"/>
</dbReference>
<keyword evidence="3 8" id="KW-0547">Nucleotide-binding</keyword>
<dbReference type="SUPFAM" id="SSF52540">
    <property type="entry name" value="P-loop containing nucleoside triphosphate hydrolases"/>
    <property type="match status" value="1"/>
</dbReference>
<feature type="domain" description="AAA+ ATPase" evidence="10">
    <location>
        <begin position="33"/>
        <end position="163"/>
    </location>
</feature>
<dbReference type="Pfam" id="PF20964">
    <property type="entry name" value="DnaX_C"/>
    <property type="match status" value="1"/>
</dbReference>
<dbReference type="Pfam" id="PF22608">
    <property type="entry name" value="DNAX_ATPase_lid"/>
    <property type="match status" value="1"/>
</dbReference>
<reference evidence="11 12" key="1">
    <citation type="journal article" date="2015" name="Nature">
        <title>rRNA introns, odd ribosomes, and small enigmatic genomes across a large radiation of phyla.</title>
        <authorList>
            <person name="Brown C.T."/>
            <person name="Hug L.A."/>
            <person name="Thomas B.C."/>
            <person name="Sharon I."/>
            <person name="Castelle C.J."/>
            <person name="Singh A."/>
            <person name="Wilkins M.J."/>
            <person name="Williams K.H."/>
            <person name="Banfield J.F."/>
        </authorList>
    </citation>
    <scope>NUCLEOTIDE SEQUENCE [LARGE SCALE GENOMIC DNA]</scope>
</reference>
<dbReference type="GO" id="GO:0046872">
    <property type="term" value="F:metal ion binding"/>
    <property type="evidence" value="ECO:0007669"/>
    <property type="project" value="UniProtKB-KW"/>
</dbReference>
<gene>
    <name evidence="8" type="primary">dnaX</name>
    <name evidence="11" type="ORF">UX13_C0049G0005</name>
</gene>
<dbReference type="GO" id="GO:0006261">
    <property type="term" value="P:DNA-templated DNA replication"/>
    <property type="evidence" value="ECO:0007669"/>
    <property type="project" value="TreeGrafter"/>
</dbReference>
<protein>
    <recommendedName>
        <fullName evidence="8">DNA polymerase III subunit gamma/tau</fullName>
        <ecNumber evidence="8">2.7.7.7</ecNumber>
    </recommendedName>
</protein>
<dbReference type="InterPro" id="IPR027417">
    <property type="entry name" value="P-loop_NTPase"/>
</dbReference>
<evidence type="ECO:0000256" key="4">
    <source>
        <dbReference type="ARBA" id="ARBA00022833"/>
    </source>
</evidence>
<dbReference type="PANTHER" id="PTHR11669">
    <property type="entry name" value="REPLICATION FACTOR C / DNA POLYMERASE III GAMMA-TAU SUBUNIT"/>
    <property type="match status" value="1"/>
</dbReference>
<evidence type="ECO:0000256" key="6">
    <source>
        <dbReference type="ARBA" id="ARBA00022932"/>
    </source>
</evidence>
<keyword evidence="4" id="KW-0862">Zinc</keyword>
<dbReference type="InterPro" id="IPR038454">
    <property type="entry name" value="DnaA_N_sf"/>
</dbReference>
<dbReference type="Pfam" id="PF13177">
    <property type="entry name" value="DNA_pol3_delta2"/>
    <property type="match status" value="1"/>
</dbReference>
<comment type="caution">
    <text evidence="11">The sequence shown here is derived from an EMBL/GenBank/DDBJ whole genome shotgun (WGS) entry which is preliminary data.</text>
</comment>
<dbReference type="GO" id="GO:0009360">
    <property type="term" value="C:DNA polymerase III complex"/>
    <property type="evidence" value="ECO:0007669"/>
    <property type="project" value="InterPro"/>
</dbReference>
<keyword evidence="8" id="KW-0808">Transferase</keyword>
<dbReference type="SMART" id="SM00382">
    <property type="entry name" value="AAA"/>
    <property type="match status" value="1"/>
</dbReference>
<dbReference type="Gene3D" id="3.30.300.180">
    <property type="match status" value="1"/>
</dbReference>
<evidence type="ECO:0000256" key="7">
    <source>
        <dbReference type="ARBA" id="ARBA00049244"/>
    </source>
</evidence>
<keyword evidence="6 8" id="KW-0239">DNA-directed DNA polymerase</keyword>
<evidence type="ECO:0000259" key="10">
    <source>
        <dbReference type="SMART" id="SM00382"/>
    </source>
</evidence>
<dbReference type="GO" id="GO:0005524">
    <property type="term" value="F:ATP binding"/>
    <property type="evidence" value="ECO:0007669"/>
    <property type="project" value="UniProtKB-KW"/>
</dbReference>
<evidence type="ECO:0000256" key="2">
    <source>
        <dbReference type="ARBA" id="ARBA00022723"/>
    </source>
</evidence>
<keyword evidence="5 8" id="KW-0067">ATP-binding</keyword>
<dbReference type="Gene3D" id="1.10.8.60">
    <property type="match status" value="1"/>
</dbReference>
<accession>A0A0G1MLZ6</accession>
<evidence type="ECO:0000256" key="1">
    <source>
        <dbReference type="ARBA" id="ARBA00006360"/>
    </source>
</evidence>
<evidence type="ECO:0000256" key="5">
    <source>
        <dbReference type="ARBA" id="ARBA00022840"/>
    </source>
</evidence>
<dbReference type="InterPro" id="IPR003593">
    <property type="entry name" value="AAA+_ATPase"/>
</dbReference>
<dbReference type="PATRIC" id="fig|1618581.3.peg.720"/>
<proteinExistence type="inferred from homology"/>
<comment type="function">
    <text evidence="8">DNA polymerase III is a complex, multichain enzyme responsible for most of the replicative synthesis in bacteria. This DNA polymerase also exhibits 3' to 5' exonuclease activity.</text>
</comment>
<dbReference type="AlphaFoldDB" id="A0A0G1MLZ6"/>
<keyword evidence="2" id="KW-0479">Metal-binding</keyword>
<evidence type="ECO:0000313" key="12">
    <source>
        <dbReference type="Proteomes" id="UP000034329"/>
    </source>
</evidence>
<dbReference type="EMBL" id="LCLA01000049">
    <property type="protein sequence ID" value="KKU09112.1"/>
    <property type="molecule type" value="Genomic_DNA"/>
</dbReference>
<dbReference type="GO" id="GO:0003887">
    <property type="term" value="F:DNA-directed DNA polymerase activity"/>
    <property type="evidence" value="ECO:0007669"/>
    <property type="project" value="UniProtKB-KW"/>
</dbReference>
<evidence type="ECO:0000256" key="9">
    <source>
        <dbReference type="SAM" id="MobiDB-lite"/>
    </source>
</evidence>
<dbReference type="PANTHER" id="PTHR11669:SF0">
    <property type="entry name" value="PROTEIN STICHEL-LIKE 2"/>
    <property type="match status" value="1"/>
</dbReference>
<dbReference type="Proteomes" id="UP000034329">
    <property type="component" value="Unassembled WGS sequence"/>
</dbReference>
<dbReference type="Gene3D" id="3.40.50.300">
    <property type="entry name" value="P-loop containing nucleotide triphosphate hydrolases"/>
    <property type="match status" value="1"/>
</dbReference>
<feature type="compositionally biased region" description="Basic and acidic residues" evidence="9">
    <location>
        <begin position="331"/>
        <end position="341"/>
    </location>
</feature>
<dbReference type="InterPro" id="IPR012763">
    <property type="entry name" value="DNA_pol_III_sug/sutau_N"/>
</dbReference>
<dbReference type="InterPro" id="IPR045085">
    <property type="entry name" value="HLD_clamp_pol_III_gamma_tau"/>
</dbReference>
<comment type="similarity">
    <text evidence="1 8">Belongs to the DnaX/STICHEL family.</text>
</comment>
<name>A0A0G1MLZ6_9BACT</name>
<dbReference type="InterPro" id="IPR050238">
    <property type="entry name" value="DNA_Rep/Repair_Clamp_Loader"/>
</dbReference>
<evidence type="ECO:0000256" key="8">
    <source>
        <dbReference type="RuleBase" id="RU364063"/>
    </source>
</evidence>